<feature type="compositionally biased region" description="Acidic residues" evidence="4">
    <location>
        <begin position="12"/>
        <end position="38"/>
    </location>
</feature>
<evidence type="ECO:0000313" key="7">
    <source>
        <dbReference type="Proteomes" id="UP000008139"/>
    </source>
</evidence>
<feature type="region of interest" description="Disordered" evidence="4">
    <location>
        <begin position="88"/>
        <end position="112"/>
    </location>
</feature>
<dbReference type="STRING" id="760142.Hipma_1024"/>
<protein>
    <submittedName>
        <fullName evidence="6">Tetratricopeptide TPR_2 repeat-containing protein</fullName>
    </submittedName>
</protein>
<feature type="compositionally biased region" description="Basic and acidic residues" evidence="4">
    <location>
        <begin position="1"/>
        <end position="11"/>
    </location>
</feature>
<evidence type="ECO:0000256" key="3">
    <source>
        <dbReference type="PROSITE-ProRule" id="PRU00339"/>
    </source>
</evidence>
<feature type="compositionally biased region" description="Basic residues" evidence="4">
    <location>
        <begin position="102"/>
        <end position="112"/>
    </location>
</feature>
<dbReference type="InterPro" id="IPR019734">
    <property type="entry name" value="TPR_rpt"/>
</dbReference>
<dbReference type="PROSITE" id="PS50005">
    <property type="entry name" value="TPR"/>
    <property type="match status" value="2"/>
</dbReference>
<keyword evidence="1" id="KW-0677">Repeat</keyword>
<dbReference type="InParanoid" id="F2LW56"/>
<organism evidence="6 7">
    <name type="scientific">Hippea maritima (strain ATCC 700847 / DSM 10411 / MH2)</name>
    <dbReference type="NCBI Taxonomy" id="760142"/>
    <lineage>
        <taxon>Bacteria</taxon>
        <taxon>Pseudomonadati</taxon>
        <taxon>Campylobacterota</taxon>
        <taxon>Desulfurellia</taxon>
        <taxon>Desulfurellales</taxon>
        <taxon>Hippeaceae</taxon>
        <taxon>Hippea</taxon>
    </lineage>
</organism>
<sequence length="742" mass="85998">MADEDRLKDQESFDNDEEVIIIEDEEEQKEQPEETEQEEEKHLEAEEVEELEKPKSNLWVYVGVAAAILIIVAVALFFTLHKKKPQSKKPEKTLVKTEKSKPKPKPKLKPKKPVAYNPVVDAHFIKAMRLQQKGKYKEALKQLKQATVDLYISYYGIAYVYLQMGEVEKAKEYLFDKTKNYLILAVHNNPNYINGYVNLFRIYMAQKNYKDALSMINALRVKGLDEKDVKLMQAYYNFVKDNSSQSIFELIKQYPNSPLLLGLAGDYYLKNNQPEEALKYFEKAIRLYPLGSVYYNIALINTQNGRYKSALRLIPKMYYMDIDKIRCKNYMAFFLLLRDSKFDAANRFLNLNKQYFDGCYRHFEIIPKVYSDLDVSSYSIRSNFNFILAAEILNMYLKPIKLIPEKANSNIKLGMVYQNLGLSEDAANEFYKAASFSEAVLLSQYASKYYALGDYKKSLKYYKLALDKTPTNPLLIYNVAIMSLKNHDIKTASDMLSQLILTYPAFPLPYLGMFIVKQIEGKHMDAIKYLGSFSQRLKSLDYATQKKLNALSVFSDYIIDRINFSQEKLKALSQPQKRVFLLFEAALGQDLDYLSIEKAFERAIGIGWNPSSLVSLCEYFFKNYDNDFIKRLMATMYLLNGQPQKAYQAMYNVKVYTAEDYYKLGVAYLLSGYPEIADNFFTKSILKGDNFYNAYVAKAIIQASKGSLVGVKYYLKIILKKEAKLAWLNTDVFLSYDIRLKK</sequence>
<reference evidence="7" key="2">
    <citation type="submission" date="2011-03" db="EMBL/GenBank/DDBJ databases">
        <title>The complete genome of Hippea maritima DSM 10411.</title>
        <authorList>
            <consortium name="US DOE Joint Genome Institute (JGI-PGF)"/>
            <person name="Lucas S."/>
            <person name="Copeland A."/>
            <person name="Lapidus A."/>
            <person name="Bruce D."/>
            <person name="Goodwin L."/>
            <person name="Pitluck S."/>
            <person name="Peters L."/>
            <person name="Kyrpides N."/>
            <person name="Mavromatis K."/>
            <person name="Pagani I."/>
            <person name="Ivanova N."/>
            <person name="Mikhailova N."/>
            <person name="Lu M."/>
            <person name="Detter J.C."/>
            <person name="Tapia R."/>
            <person name="Han C."/>
            <person name="Land M."/>
            <person name="Hauser L."/>
            <person name="Markowitz V."/>
            <person name="Cheng J.-F."/>
            <person name="Hugenholtz P."/>
            <person name="Woyke T."/>
            <person name="Wu D."/>
            <person name="Spring S."/>
            <person name="Schroeder M."/>
            <person name="Brambilla E."/>
            <person name="Klenk H.-P."/>
            <person name="Eisen J.A."/>
        </authorList>
    </citation>
    <scope>NUCLEOTIDE SEQUENCE [LARGE SCALE GENOMIC DNA]</scope>
    <source>
        <strain evidence="7">ATCC 700847 / DSM 10411 / MH2</strain>
    </source>
</reference>
<evidence type="ECO:0000256" key="5">
    <source>
        <dbReference type="SAM" id="Phobius"/>
    </source>
</evidence>
<keyword evidence="7" id="KW-1185">Reference proteome</keyword>
<dbReference type="KEGG" id="hmr:Hipma_1024"/>
<evidence type="ECO:0000256" key="1">
    <source>
        <dbReference type="ARBA" id="ARBA00022737"/>
    </source>
</evidence>
<proteinExistence type="predicted"/>
<dbReference type="Pfam" id="PF13432">
    <property type="entry name" value="TPR_16"/>
    <property type="match status" value="1"/>
</dbReference>
<accession>F2LW56</accession>
<keyword evidence="5" id="KW-0812">Transmembrane</keyword>
<dbReference type="InterPro" id="IPR011990">
    <property type="entry name" value="TPR-like_helical_dom_sf"/>
</dbReference>
<name>F2LW56_HIPMA</name>
<evidence type="ECO:0000256" key="4">
    <source>
        <dbReference type="SAM" id="MobiDB-lite"/>
    </source>
</evidence>
<dbReference type="Gene3D" id="1.25.40.10">
    <property type="entry name" value="Tetratricopeptide repeat domain"/>
    <property type="match status" value="3"/>
</dbReference>
<feature type="repeat" description="TPR" evidence="3">
    <location>
        <begin position="258"/>
        <end position="291"/>
    </location>
</feature>
<feature type="transmembrane region" description="Helical" evidence="5">
    <location>
        <begin position="58"/>
        <end position="80"/>
    </location>
</feature>
<keyword evidence="5" id="KW-1133">Transmembrane helix</keyword>
<dbReference type="Proteomes" id="UP000008139">
    <property type="component" value="Chromosome"/>
</dbReference>
<dbReference type="EMBL" id="CP002606">
    <property type="protein sequence ID" value="AEA33990.1"/>
    <property type="molecule type" value="Genomic_DNA"/>
</dbReference>
<dbReference type="SUPFAM" id="SSF48452">
    <property type="entry name" value="TPR-like"/>
    <property type="match status" value="2"/>
</dbReference>
<dbReference type="Pfam" id="PF13181">
    <property type="entry name" value="TPR_8"/>
    <property type="match status" value="1"/>
</dbReference>
<dbReference type="PANTHER" id="PTHR44943:SF4">
    <property type="entry name" value="TPR REPEAT-CONTAINING PROTEIN MJ0798"/>
    <property type="match status" value="1"/>
</dbReference>
<dbReference type="AlphaFoldDB" id="F2LW56"/>
<dbReference type="HOGENOM" id="CLU_374196_0_0_7"/>
<evidence type="ECO:0000256" key="2">
    <source>
        <dbReference type="ARBA" id="ARBA00022803"/>
    </source>
</evidence>
<dbReference type="InterPro" id="IPR051685">
    <property type="entry name" value="Ycf3/AcsC/BcsC/TPR_MFPF"/>
</dbReference>
<dbReference type="eggNOG" id="COG0457">
    <property type="taxonomic scope" value="Bacteria"/>
</dbReference>
<dbReference type="OrthoDB" id="5450625at2"/>
<keyword evidence="2 3" id="KW-0802">TPR repeat</keyword>
<feature type="region of interest" description="Disordered" evidence="4">
    <location>
        <begin position="1"/>
        <end position="48"/>
    </location>
</feature>
<feature type="compositionally biased region" description="Basic and acidic residues" evidence="4">
    <location>
        <begin position="39"/>
        <end position="48"/>
    </location>
</feature>
<evidence type="ECO:0000313" key="6">
    <source>
        <dbReference type="EMBL" id="AEA33990.1"/>
    </source>
</evidence>
<keyword evidence="5" id="KW-0472">Membrane</keyword>
<gene>
    <name evidence="6" type="ordered locus">Hipma_1024</name>
</gene>
<reference evidence="6 7" key="1">
    <citation type="journal article" date="2011" name="Stand. Genomic Sci.">
        <title>Complete genome sequence of the thermophilic sulfur-reducer Hippea maritima type strain (MH(2)).</title>
        <authorList>
            <person name="Huntemann M."/>
            <person name="Lu M."/>
            <person name="Nolan M."/>
            <person name="Lapidus A."/>
            <person name="Lucas S."/>
            <person name="Hammon N."/>
            <person name="Deshpande S."/>
            <person name="Cheng J.F."/>
            <person name="Tapia R."/>
            <person name="Han C."/>
            <person name="Goodwin L."/>
            <person name="Pitluck S."/>
            <person name="Liolios K."/>
            <person name="Pagani I."/>
            <person name="Ivanova N."/>
            <person name="Ovchinikova G."/>
            <person name="Pati A."/>
            <person name="Chen A."/>
            <person name="Palaniappan K."/>
            <person name="Land M."/>
            <person name="Hauser L."/>
            <person name="Jeffries C.D."/>
            <person name="Detter J.C."/>
            <person name="Brambilla E.M."/>
            <person name="Rohde M."/>
            <person name="Spring S."/>
            <person name="Goker M."/>
            <person name="Woyke T."/>
            <person name="Bristow J."/>
            <person name="Eisen J.A."/>
            <person name="Markowitz V."/>
            <person name="Hugenholtz P."/>
            <person name="Kyrpides N.C."/>
            <person name="Klenk H.P."/>
            <person name="Mavromatis K."/>
        </authorList>
    </citation>
    <scope>NUCLEOTIDE SEQUENCE [LARGE SCALE GENOMIC DNA]</scope>
    <source>
        <strain evidence="7">ATCC 700847 / DSM 10411 / MH2</strain>
    </source>
</reference>
<feature type="repeat" description="TPR" evidence="3">
    <location>
        <begin position="439"/>
        <end position="472"/>
    </location>
</feature>
<dbReference type="SMART" id="SM00028">
    <property type="entry name" value="TPR"/>
    <property type="match status" value="5"/>
</dbReference>
<feature type="compositionally biased region" description="Basic and acidic residues" evidence="4">
    <location>
        <begin position="88"/>
        <end position="101"/>
    </location>
</feature>
<dbReference type="RefSeq" id="WP_013682029.1">
    <property type="nucleotide sequence ID" value="NC_015318.1"/>
</dbReference>
<dbReference type="PANTHER" id="PTHR44943">
    <property type="entry name" value="CELLULOSE SYNTHASE OPERON PROTEIN C"/>
    <property type="match status" value="1"/>
</dbReference>